<feature type="coiled-coil region" evidence="1">
    <location>
        <begin position="531"/>
        <end position="648"/>
    </location>
</feature>
<dbReference type="EMBL" id="CAJJDP010000181">
    <property type="protein sequence ID" value="CAD8214439.1"/>
    <property type="molecule type" value="Genomic_DNA"/>
</dbReference>
<evidence type="ECO:0000256" key="1">
    <source>
        <dbReference type="SAM" id="Coils"/>
    </source>
</evidence>
<evidence type="ECO:0000259" key="2">
    <source>
        <dbReference type="Pfam" id="PF00622"/>
    </source>
</evidence>
<reference evidence="3" key="1">
    <citation type="submission" date="2021-01" db="EMBL/GenBank/DDBJ databases">
        <authorList>
            <consortium name="Genoscope - CEA"/>
            <person name="William W."/>
        </authorList>
    </citation>
    <scope>NUCLEOTIDE SEQUENCE</scope>
</reference>
<sequence>MNIKKQNQTQEVQQDTICKIHNLELIAVDLDLSDKSQMQFFCGKCLVDKLNNNRVTTIEQSKERIIQFKAQQKDIKNKENQARLNYYKNILDQIMDFKQSINNSLDKMYQQIQQYIFPIQKEKQELLDYDQQFNYFEDLKQLSQLYSQGQQKSTKLEDDNNFIDEIQRQFELLFNCTEYFSTIDTFKNTKETIKDIIENNLIELIPIQTSKNEYKTPSLSRVCNIHKKEIIMIDMDSQKQEMEDRFVCVDCISANPQIKYYTIEDVNKQWKEYNEESDKILKEYKKESKNKKSDLINQVIQMRTNYNKKLNEISDKLISEQFLCIDKPKQSNSIKKLSIQTLDDEQLIKDLKQLIEKEKEKEKVPFNETIINEKNKDSIFYKEIQFHLESLKQYDQQDISQSLDILKGISVERKLILQLTETIQQIQKSGQNDENQKNQVNFIKEIQEFIHQAMNYQLLSNVFNQTISNYQQNVQTLQQISQHIELISKDTNKSNLSEQIKAQYLNLSNILNEYSNIFENKNSQLKKYCNIQLMEQELIKLSETNKQIQIEKNNQIDSLQQSYEQKIIQINETLESKEKEYQTIKQQFDLVNSENINLKQQYEQDKKQMIKQSEDEQNKIKSDYNKRINQKDSELKDALQKLDQIHKDKLEQEKINKMELDKVNFLSFYSFQIQQYNKTLTFSNTYKHSECQVSEAAKLVSGVGNSGWYFCVCEQTIPKTGKIQFTFQILTGSQWFVGIGFRDIMQKNNFDNCYQAGTYLIKEDGRSWSHHNKDVHNMQLSFKFTNNDIIRMEVSIEHKNIKWSRQSNPQATATFVLEIDTSQELYPCVGLHQKSQIKILDSAIV</sequence>
<name>A0A8S1YKQ3_PAROT</name>
<protein>
    <recommendedName>
        <fullName evidence="2">SPRY domain-containing protein</fullName>
    </recommendedName>
</protein>
<dbReference type="Pfam" id="PF00622">
    <property type="entry name" value="SPRY"/>
    <property type="match status" value="1"/>
</dbReference>
<gene>
    <name evidence="3" type="ORF">POCTA_138.1.T1770019</name>
</gene>
<accession>A0A8S1YKQ3</accession>
<keyword evidence="1" id="KW-0175">Coiled coil</keyword>
<dbReference type="OrthoDB" id="317248at2759"/>
<dbReference type="AlphaFoldDB" id="A0A8S1YKQ3"/>
<dbReference type="InterPro" id="IPR003877">
    <property type="entry name" value="SPRY_dom"/>
</dbReference>
<evidence type="ECO:0000313" key="3">
    <source>
        <dbReference type="EMBL" id="CAD8214439.1"/>
    </source>
</evidence>
<keyword evidence="4" id="KW-1185">Reference proteome</keyword>
<evidence type="ECO:0000313" key="4">
    <source>
        <dbReference type="Proteomes" id="UP000683925"/>
    </source>
</evidence>
<comment type="caution">
    <text evidence="3">The sequence shown here is derived from an EMBL/GenBank/DDBJ whole genome shotgun (WGS) entry which is preliminary data.</text>
</comment>
<dbReference type="Proteomes" id="UP000683925">
    <property type="component" value="Unassembled WGS sequence"/>
</dbReference>
<organism evidence="3 4">
    <name type="scientific">Paramecium octaurelia</name>
    <dbReference type="NCBI Taxonomy" id="43137"/>
    <lineage>
        <taxon>Eukaryota</taxon>
        <taxon>Sar</taxon>
        <taxon>Alveolata</taxon>
        <taxon>Ciliophora</taxon>
        <taxon>Intramacronucleata</taxon>
        <taxon>Oligohymenophorea</taxon>
        <taxon>Peniculida</taxon>
        <taxon>Parameciidae</taxon>
        <taxon>Paramecium</taxon>
    </lineage>
</organism>
<feature type="domain" description="SPRY" evidence="2">
    <location>
        <begin position="725"/>
        <end position="839"/>
    </location>
</feature>
<proteinExistence type="predicted"/>